<dbReference type="PRINTS" id="PR00080">
    <property type="entry name" value="SDRFAMILY"/>
</dbReference>
<evidence type="ECO:0000256" key="5">
    <source>
        <dbReference type="ARBA" id="ARBA00022989"/>
    </source>
</evidence>
<gene>
    <name evidence="13" type="ORF">OXX778_LOCUS11760</name>
</gene>
<dbReference type="Gene3D" id="3.40.50.720">
    <property type="entry name" value="NAD(P)-binding Rossmann-like Domain"/>
    <property type="match status" value="1"/>
</dbReference>
<proteinExistence type="inferred from homology"/>
<evidence type="ECO:0000256" key="2">
    <source>
        <dbReference type="ARBA" id="ARBA00006484"/>
    </source>
</evidence>
<evidence type="ECO:0000256" key="4">
    <source>
        <dbReference type="ARBA" id="ARBA00022857"/>
    </source>
</evidence>
<sequence length="306" mass="34349">MLHESILNFFKGVYLLLHGIIWGILKQIIPYRYRCKSVKDELVLITGTGSGIGKLLAKRFADLGARVICVDINQEDNLKTCSEIKSSGVDVYAYQCDLSKKEDIYRLTDEIKKSIGNPTIIVNNAGIVTGKKFLETPDSLIEKTFQVNALSHFWIVKSLLHDMLEKNHGHIVTVASMAGIFGASGLVDYCSSKFAAVGFDEALRNEFLRIDKMGVKTTLVCPNIINTGMFQGFKVDGIPSLEPEYVADKIIEGVLTDQELLMLPRTCYLLYFLKPILPFKFADFLDSEVFKLCHSMDNFVGRKKNE</sequence>
<comment type="caution">
    <text evidence="13">The sequence shown here is derived from an EMBL/GenBank/DDBJ whole genome shotgun (WGS) entry which is preliminary data.</text>
</comment>
<dbReference type="EMBL" id="CAJNOC010002037">
    <property type="protein sequence ID" value="CAF0908279.1"/>
    <property type="molecule type" value="Genomic_DNA"/>
</dbReference>
<dbReference type="FunFam" id="3.40.50.720:FF:000131">
    <property type="entry name" value="Short-chain dehydrogenase/reductase 3"/>
    <property type="match status" value="1"/>
</dbReference>
<dbReference type="SUPFAM" id="SSF51735">
    <property type="entry name" value="NAD(P)-binding Rossmann-fold domains"/>
    <property type="match status" value="1"/>
</dbReference>
<accession>A0A814A6E3</accession>
<evidence type="ECO:0000256" key="3">
    <source>
        <dbReference type="ARBA" id="ARBA00022692"/>
    </source>
</evidence>
<comment type="function">
    <text evidence="9">Catalyzes the reduction of all-trans-retinal to all-trans-retinol in the presence of NADPH.</text>
</comment>
<dbReference type="PANTHER" id="PTHR24322">
    <property type="entry name" value="PKSB"/>
    <property type="match status" value="1"/>
</dbReference>
<keyword evidence="14" id="KW-1185">Reference proteome</keyword>
<keyword evidence="6" id="KW-0560">Oxidoreductase</keyword>
<dbReference type="GO" id="GO:0052650">
    <property type="term" value="F:all-trans-retinol dehydrogenase (NADP+) activity"/>
    <property type="evidence" value="ECO:0007669"/>
    <property type="project" value="UniProtKB-ARBA"/>
</dbReference>
<evidence type="ECO:0000256" key="10">
    <source>
        <dbReference type="ARBA" id="ARBA00068717"/>
    </source>
</evidence>
<protein>
    <recommendedName>
        <fullName evidence="10">Short-chain dehydrogenase/reductase 3</fullName>
    </recommendedName>
    <alternativeName>
        <fullName evidence="11">Retinal short-chain dehydrogenase/reductase 1</fullName>
    </alternativeName>
</protein>
<dbReference type="Proteomes" id="UP000663879">
    <property type="component" value="Unassembled WGS sequence"/>
</dbReference>
<reference evidence="13" key="1">
    <citation type="submission" date="2021-02" db="EMBL/GenBank/DDBJ databases">
        <authorList>
            <person name="Nowell W R."/>
        </authorList>
    </citation>
    <scope>NUCLEOTIDE SEQUENCE</scope>
    <source>
        <strain evidence="13">Ploen Becks lab</strain>
    </source>
</reference>
<keyword evidence="4" id="KW-0521">NADP</keyword>
<dbReference type="PRINTS" id="PR00081">
    <property type="entry name" value="GDHRDH"/>
</dbReference>
<evidence type="ECO:0000313" key="14">
    <source>
        <dbReference type="Proteomes" id="UP000663879"/>
    </source>
</evidence>
<dbReference type="PANTHER" id="PTHR24322:SF736">
    <property type="entry name" value="RETINOL DEHYDROGENASE 10"/>
    <property type="match status" value="1"/>
</dbReference>
<evidence type="ECO:0000313" key="13">
    <source>
        <dbReference type="EMBL" id="CAF0908279.1"/>
    </source>
</evidence>
<evidence type="ECO:0000256" key="6">
    <source>
        <dbReference type="ARBA" id="ARBA00023002"/>
    </source>
</evidence>
<dbReference type="InterPro" id="IPR036291">
    <property type="entry name" value="NAD(P)-bd_dom_sf"/>
</dbReference>
<evidence type="ECO:0000256" key="9">
    <source>
        <dbReference type="ARBA" id="ARBA00059620"/>
    </source>
</evidence>
<comment type="similarity">
    <text evidence="2 12">Belongs to the short-chain dehydrogenases/reductases (SDR) family.</text>
</comment>
<dbReference type="OrthoDB" id="10253736at2759"/>
<keyword evidence="3" id="KW-0812">Transmembrane</keyword>
<name>A0A814A6E3_9BILA</name>
<dbReference type="Pfam" id="PF00106">
    <property type="entry name" value="adh_short"/>
    <property type="match status" value="1"/>
</dbReference>
<dbReference type="AlphaFoldDB" id="A0A814A6E3"/>
<keyword evidence="7" id="KW-0443">Lipid metabolism</keyword>
<comment type="subcellular location">
    <subcellularLocation>
        <location evidence="1">Membrane</location>
        <topology evidence="1">Multi-pass membrane protein</topology>
    </subcellularLocation>
</comment>
<evidence type="ECO:0000256" key="8">
    <source>
        <dbReference type="ARBA" id="ARBA00023136"/>
    </source>
</evidence>
<dbReference type="GO" id="GO:0016020">
    <property type="term" value="C:membrane"/>
    <property type="evidence" value="ECO:0007669"/>
    <property type="project" value="UniProtKB-SubCell"/>
</dbReference>
<keyword evidence="5" id="KW-1133">Transmembrane helix</keyword>
<evidence type="ECO:0000256" key="11">
    <source>
        <dbReference type="ARBA" id="ARBA00082544"/>
    </source>
</evidence>
<evidence type="ECO:0000256" key="12">
    <source>
        <dbReference type="RuleBase" id="RU000363"/>
    </source>
</evidence>
<organism evidence="13 14">
    <name type="scientific">Brachionus calyciflorus</name>
    <dbReference type="NCBI Taxonomy" id="104777"/>
    <lineage>
        <taxon>Eukaryota</taxon>
        <taxon>Metazoa</taxon>
        <taxon>Spiralia</taxon>
        <taxon>Gnathifera</taxon>
        <taxon>Rotifera</taxon>
        <taxon>Eurotatoria</taxon>
        <taxon>Monogononta</taxon>
        <taxon>Pseudotrocha</taxon>
        <taxon>Ploima</taxon>
        <taxon>Brachionidae</taxon>
        <taxon>Brachionus</taxon>
    </lineage>
</organism>
<keyword evidence="8" id="KW-0472">Membrane</keyword>
<dbReference type="InterPro" id="IPR002347">
    <property type="entry name" value="SDR_fam"/>
</dbReference>
<dbReference type="CDD" id="cd05339">
    <property type="entry name" value="17beta-HSDXI-like_SDR_c"/>
    <property type="match status" value="1"/>
</dbReference>
<evidence type="ECO:0000256" key="7">
    <source>
        <dbReference type="ARBA" id="ARBA00023098"/>
    </source>
</evidence>
<evidence type="ECO:0000256" key="1">
    <source>
        <dbReference type="ARBA" id="ARBA00004141"/>
    </source>
</evidence>